<reference evidence="6" key="2">
    <citation type="submission" date="2018-10" db="UniProtKB">
        <authorList>
            <consortium name="EnsemblPlants"/>
        </authorList>
    </citation>
    <scope>IDENTIFICATION</scope>
</reference>
<dbReference type="OMA" id="MITGHII"/>
<feature type="domain" description="NB-ARC" evidence="3">
    <location>
        <begin position="193"/>
        <end position="370"/>
    </location>
</feature>
<feature type="domain" description="R13L1/DRL21-like LRR repeat region" evidence="5">
    <location>
        <begin position="711"/>
        <end position="824"/>
    </location>
</feature>
<dbReference type="Pfam" id="PF00931">
    <property type="entry name" value="NB-ARC"/>
    <property type="match status" value="1"/>
</dbReference>
<keyword evidence="2" id="KW-0611">Plant defense</keyword>
<dbReference type="InterPro" id="IPR058922">
    <property type="entry name" value="WHD_DRP"/>
</dbReference>
<dbReference type="Gramene" id="TraesCSU02G060600.1">
    <property type="protein sequence ID" value="TraesCSU02G060600.1"/>
    <property type="gene ID" value="TraesCSU02G060600"/>
</dbReference>
<sequence length="955" mass="108389">MVDPLSIAAIGWGLTATGWFVSPYITRLLDKAYAHIKPGKASKKIRLLVTQTVPRLKLILEAAEGSEHKDLFEELLTDLRSAFYATEDILDEVEYVRRLKIGSKRKFDSCVEDSSSSQGIGTSSSLTIPGPLSKLLKENVTKIEELIEKVHKTIESANLQSNNGSDKRIATTTAKNVQGPTLSVPTGKVTGRDEDLKKITDMLRQAEDDTCLSVIGIIGIPGSGKTTLAQCVCTSERNDDYFDLVMWIHVSEYFTVQTIYGEMFEQAWQKFGEKDKKYPQYSSLDMLRAELEKVLNGKRFFLVLDDIWFNKLQQLLSPLKVGKEGRKILVTSRHDSLSCLGPDVRTTTYQIPDLDDEAFLKLFMHYALGNKLVHKADEGKLQSIGEEIAKKLKKSPLLARVVGGILFQKRMVKVTDWRSVKDQNLLDKHMGALWWNYNHLGEQVRRCFAYCSIFPRRHPLRRDELINLWVAEGFINTTTGGQEAEDVGQDYFDELLSTSFLLPGWKDHMHGHEYFVIHDLLHDLAVKVAGSDCFKIENEWTGNISIDVRHLYIQRCNASMLTEHIIKLKNLRSLIIYEIDYDISKQVLEEMFRKLSKLRVLILTATSCPSQFIFPESIGSLKYLRYLGIQRFADNITMPSTFAKLYLLQVLDLGDACSVHSSFGENIIKLFDLRHVISTVVCFPSIGRLTSLRTMPKLSLYPEEGLDGYELHQLKHLNKLQGKLTIGCLEYTKSKEEALEAKLADKEHLTELKMLWYDEYICTPDIEEAQAEVEADVLEGLCPPENIKSLTISGYRGSRYPSWMVSTQKSTMHLHNLVLDSCDHQPDSSPGLFFIPVSSLELHGCWWDTLPYNMEDLESLYLHGSNIPSNMQHLTSLKKLIIKCEELYSYEVTLPTLPSCLEYIEISGGIYIADNKIWEKIKDVPNKVIDGLPIDGIEDFPWTEDSSDEGSEATG</sequence>
<dbReference type="InterPro" id="IPR032675">
    <property type="entry name" value="LRR_dom_sf"/>
</dbReference>
<dbReference type="InterPro" id="IPR056789">
    <property type="entry name" value="LRR_R13L1-DRL21"/>
</dbReference>
<proteinExistence type="predicted"/>
<dbReference type="InterPro" id="IPR044974">
    <property type="entry name" value="Disease_R_plants"/>
</dbReference>
<keyword evidence="7" id="KW-1185">Reference proteome</keyword>
<evidence type="ECO:0000259" key="4">
    <source>
        <dbReference type="Pfam" id="PF23559"/>
    </source>
</evidence>
<dbReference type="RefSeq" id="XP_044367725.1">
    <property type="nucleotide sequence ID" value="XM_044511790.1"/>
</dbReference>
<dbReference type="SUPFAM" id="SSF52540">
    <property type="entry name" value="P-loop containing nucleoside triphosphate hydrolases"/>
    <property type="match status" value="1"/>
</dbReference>
<evidence type="ECO:0000259" key="5">
    <source>
        <dbReference type="Pfam" id="PF25019"/>
    </source>
</evidence>
<evidence type="ECO:0000256" key="2">
    <source>
        <dbReference type="ARBA" id="ARBA00022821"/>
    </source>
</evidence>
<dbReference type="Gene3D" id="3.40.50.300">
    <property type="entry name" value="P-loop containing nucleotide triphosphate hydrolases"/>
    <property type="match status" value="1"/>
</dbReference>
<keyword evidence="1" id="KW-0677">Repeat</keyword>
<dbReference type="SMR" id="A0A3B6U4H7"/>
<dbReference type="Gene3D" id="3.80.10.10">
    <property type="entry name" value="Ribonuclease Inhibitor"/>
    <property type="match status" value="1"/>
</dbReference>
<dbReference type="Proteomes" id="UP000019116">
    <property type="component" value="Chromosome Un"/>
</dbReference>
<dbReference type="InterPro" id="IPR002182">
    <property type="entry name" value="NB-ARC"/>
</dbReference>
<dbReference type="PANTHER" id="PTHR23155:SF1058">
    <property type="entry name" value="OS11G0668100 PROTEIN"/>
    <property type="match status" value="1"/>
</dbReference>
<feature type="domain" description="Disease resistance protein winged helix" evidence="4">
    <location>
        <begin position="453"/>
        <end position="525"/>
    </location>
</feature>
<evidence type="ECO:0000313" key="7">
    <source>
        <dbReference type="Proteomes" id="UP000019116"/>
    </source>
</evidence>
<dbReference type="SUPFAM" id="SSF52058">
    <property type="entry name" value="L domain-like"/>
    <property type="match status" value="1"/>
</dbReference>
<dbReference type="InterPro" id="IPR036388">
    <property type="entry name" value="WH-like_DNA-bd_sf"/>
</dbReference>
<dbReference type="Pfam" id="PF25019">
    <property type="entry name" value="LRR_R13L1-DRL21"/>
    <property type="match status" value="1"/>
</dbReference>
<evidence type="ECO:0000256" key="1">
    <source>
        <dbReference type="ARBA" id="ARBA00022737"/>
    </source>
</evidence>
<name>A0A3B6U4H7_WHEAT</name>
<dbReference type="GO" id="GO:0042742">
    <property type="term" value="P:defense response to bacterium"/>
    <property type="evidence" value="ECO:0007669"/>
    <property type="project" value="UniProtKB-ARBA"/>
</dbReference>
<dbReference type="PRINTS" id="PR00364">
    <property type="entry name" value="DISEASERSIST"/>
</dbReference>
<dbReference type="OrthoDB" id="845386at2759"/>
<dbReference type="GeneID" id="123090485"/>
<dbReference type="Gramene" id="TraesNOR4B03G02240280.1">
    <property type="protein sequence ID" value="TraesNOR4B03G02240280.1"/>
    <property type="gene ID" value="TraesNOR4B03G02240280"/>
</dbReference>
<organism evidence="6">
    <name type="scientific">Triticum aestivum</name>
    <name type="common">Wheat</name>
    <dbReference type="NCBI Taxonomy" id="4565"/>
    <lineage>
        <taxon>Eukaryota</taxon>
        <taxon>Viridiplantae</taxon>
        <taxon>Streptophyta</taxon>
        <taxon>Embryophyta</taxon>
        <taxon>Tracheophyta</taxon>
        <taxon>Spermatophyta</taxon>
        <taxon>Magnoliopsida</taxon>
        <taxon>Liliopsida</taxon>
        <taxon>Poales</taxon>
        <taxon>Poaceae</taxon>
        <taxon>BOP clade</taxon>
        <taxon>Pooideae</taxon>
        <taxon>Triticodae</taxon>
        <taxon>Triticeae</taxon>
        <taxon>Triticinae</taxon>
        <taxon>Triticum</taxon>
    </lineage>
</organism>
<reference evidence="6" key="1">
    <citation type="submission" date="2018-08" db="EMBL/GenBank/DDBJ databases">
        <authorList>
            <person name="Rossello M."/>
        </authorList>
    </citation>
    <scope>NUCLEOTIDE SEQUENCE [LARGE SCALE GENOMIC DNA]</scope>
    <source>
        <strain evidence="6">cv. Chinese Spring</strain>
    </source>
</reference>
<dbReference type="AlphaFoldDB" id="A0A3B6U4H7"/>
<dbReference type="InterPro" id="IPR027417">
    <property type="entry name" value="P-loop_NTPase"/>
</dbReference>
<evidence type="ECO:0000259" key="3">
    <source>
        <dbReference type="Pfam" id="PF00931"/>
    </source>
</evidence>
<dbReference type="GO" id="GO:0043531">
    <property type="term" value="F:ADP binding"/>
    <property type="evidence" value="ECO:0007669"/>
    <property type="project" value="InterPro"/>
</dbReference>
<gene>
    <name evidence="6" type="primary">LOC123090485</name>
</gene>
<protein>
    <submittedName>
        <fullName evidence="6">Uncharacterized protein</fullName>
    </submittedName>
</protein>
<dbReference type="GO" id="GO:0009626">
    <property type="term" value="P:plant-type hypersensitive response"/>
    <property type="evidence" value="ECO:0007669"/>
    <property type="project" value="UniProtKB-ARBA"/>
</dbReference>
<dbReference type="Gramene" id="TraesCAD_scaffold_017350_01G000200.1">
    <property type="protein sequence ID" value="TraesCAD_scaffold_017350_01G000200.1"/>
    <property type="gene ID" value="TraesCAD_scaffold_017350_01G000200"/>
</dbReference>
<dbReference type="FunFam" id="1.10.10.10:FF:000322">
    <property type="entry name" value="Probable disease resistance protein At1g63360"/>
    <property type="match status" value="1"/>
</dbReference>
<dbReference type="Gene3D" id="1.10.10.10">
    <property type="entry name" value="Winged helix-like DNA-binding domain superfamily/Winged helix DNA-binding domain"/>
    <property type="match status" value="1"/>
</dbReference>
<dbReference type="Gramene" id="TraesLDM4B03G02231240.1">
    <property type="protein sequence ID" value="TraesLDM4B03G02231240.1"/>
    <property type="gene ID" value="TraesLDM4B03G02231240"/>
</dbReference>
<evidence type="ECO:0000313" key="6">
    <source>
        <dbReference type="EnsemblPlants" id="TraesCSU02G060600.1"/>
    </source>
</evidence>
<dbReference type="EnsemblPlants" id="TraesCSU02G060600.1">
    <property type="protein sequence ID" value="TraesCSU02G060600.1"/>
    <property type="gene ID" value="TraesCSU02G060600"/>
</dbReference>
<accession>A0A3B6U4H7</accession>
<dbReference type="Pfam" id="PF23559">
    <property type="entry name" value="WHD_DRP"/>
    <property type="match status" value="1"/>
</dbReference>
<dbReference type="PANTHER" id="PTHR23155">
    <property type="entry name" value="DISEASE RESISTANCE PROTEIN RP"/>
    <property type="match status" value="1"/>
</dbReference>
<dbReference type="GO" id="GO:0002758">
    <property type="term" value="P:innate immune response-activating signaling pathway"/>
    <property type="evidence" value="ECO:0007669"/>
    <property type="project" value="UniProtKB-ARBA"/>
</dbReference>